<protein>
    <recommendedName>
        <fullName evidence="2">DUF2262 domain-containing protein</fullName>
    </recommendedName>
</protein>
<organism evidence="1">
    <name type="scientific">uncultured Sulfurovum sp</name>
    <dbReference type="NCBI Taxonomy" id="269237"/>
    <lineage>
        <taxon>Bacteria</taxon>
        <taxon>Pseudomonadati</taxon>
        <taxon>Campylobacterota</taxon>
        <taxon>Epsilonproteobacteria</taxon>
        <taxon>Campylobacterales</taxon>
        <taxon>Sulfurovaceae</taxon>
        <taxon>Sulfurovum</taxon>
        <taxon>environmental samples</taxon>
    </lineage>
</organism>
<proteinExistence type="predicted"/>
<name>A0A6S6SW66_9BACT</name>
<reference evidence="1" key="1">
    <citation type="submission" date="2020-01" db="EMBL/GenBank/DDBJ databases">
        <authorList>
            <person name="Meier V. D."/>
            <person name="Meier V D."/>
        </authorList>
    </citation>
    <scope>NUCLEOTIDE SEQUENCE</scope>
    <source>
        <strain evidence="1">HLG_WM_MAG_05</strain>
    </source>
</reference>
<evidence type="ECO:0000313" key="1">
    <source>
        <dbReference type="EMBL" id="CAA6808826.1"/>
    </source>
</evidence>
<sequence length="135" mass="16051">MSKIVKDKIFGEMEYKHSWIKRDSFIFLDKAYMVNVVAQAYRGDNILESQQFNYSNFRNYLEEHKEFIKKKLAEYCKVALNIDIALSECMEPKTIIFERDGSWGILFDSDYDIENGVALFFVNDEMKVDRQDIFL</sequence>
<dbReference type="EMBL" id="CACVAU010000030">
    <property type="protein sequence ID" value="CAA6808826.1"/>
    <property type="molecule type" value="Genomic_DNA"/>
</dbReference>
<evidence type="ECO:0008006" key="2">
    <source>
        <dbReference type="Google" id="ProtNLM"/>
    </source>
</evidence>
<dbReference type="AlphaFoldDB" id="A0A6S6SW66"/>
<gene>
    <name evidence="1" type="ORF">HELGO_WM13728</name>
</gene>
<accession>A0A6S6SW66</accession>